<dbReference type="Proteomes" id="UP000076420">
    <property type="component" value="Unassembled WGS sequence"/>
</dbReference>
<gene>
    <name evidence="1" type="primary">106074024</name>
    <name evidence="4" type="synonym">LOC106074024</name>
</gene>
<dbReference type="PANTHER" id="PTHR16260:SF3">
    <property type="entry name" value="CHROMOSOME 14 OPEN READING FRAME 119-LIKE-RELATED"/>
    <property type="match status" value="1"/>
</dbReference>
<dbReference type="OMA" id="GMEKLGC"/>
<dbReference type="RefSeq" id="XP_055881105.1">
    <property type="nucleotide sequence ID" value="XM_056025130.1"/>
</dbReference>
<dbReference type="KEGG" id="bgt:106074024"/>
<organism evidence="1 2">
    <name type="scientific">Biomphalaria glabrata</name>
    <name type="common">Bloodfluke planorb</name>
    <name type="synonym">Freshwater snail</name>
    <dbReference type="NCBI Taxonomy" id="6526"/>
    <lineage>
        <taxon>Eukaryota</taxon>
        <taxon>Metazoa</taxon>
        <taxon>Spiralia</taxon>
        <taxon>Lophotrochozoa</taxon>
        <taxon>Mollusca</taxon>
        <taxon>Gastropoda</taxon>
        <taxon>Heterobranchia</taxon>
        <taxon>Euthyneura</taxon>
        <taxon>Panpulmonata</taxon>
        <taxon>Hygrophila</taxon>
        <taxon>Lymnaeoidea</taxon>
        <taxon>Planorbidae</taxon>
        <taxon>Biomphalaria</taxon>
    </lineage>
</organism>
<proteinExistence type="predicted"/>
<sequence>MSLNNTEREIQCVTHWFQGWSAMQKEDFLKDLLDKLVPNNIDTLFDSMKSLGVGDKPPSIFQCQLKLFSEWFSQWTDSERNDFMIKLHSIDASFMAKFNSEASRLTQNQPILS</sequence>
<evidence type="ECO:0000313" key="2">
    <source>
        <dbReference type="Proteomes" id="UP000076420"/>
    </source>
</evidence>
<accession>A0A2C9M0Q6</accession>
<reference evidence="1" key="1">
    <citation type="submission" date="2020-05" db="UniProtKB">
        <authorList>
            <consortium name="EnsemblMetazoa"/>
        </authorList>
    </citation>
    <scope>IDENTIFICATION</scope>
    <source>
        <strain evidence="1">BB02</strain>
    </source>
</reference>
<dbReference type="VEuPathDB" id="VectorBase:BGLB037048"/>
<evidence type="ECO:0000313" key="1">
    <source>
        <dbReference type="EnsemblMetazoa" id="BGLB037048-PA"/>
    </source>
</evidence>
<dbReference type="Proteomes" id="UP001165740">
    <property type="component" value="Chromosome 3"/>
</dbReference>
<reference evidence="4" key="2">
    <citation type="submission" date="2025-04" db="UniProtKB">
        <authorList>
            <consortium name="RefSeq"/>
        </authorList>
    </citation>
    <scope>IDENTIFICATION</scope>
</reference>
<dbReference type="OrthoDB" id="6514241at2759"/>
<evidence type="ECO:0000313" key="4">
    <source>
        <dbReference type="RefSeq" id="XP_055881105.1"/>
    </source>
</evidence>
<dbReference type="PANTHER" id="PTHR16260">
    <property type="entry name" value="SIMILAR TO 1700123O20RIK PROTEIN"/>
    <property type="match status" value="1"/>
</dbReference>
<protein>
    <submittedName>
        <fullName evidence="4">Uncharacterized protein C14orf119-like</fullName>
    </submittedName>
</protein>
<dbReference type="STRING" id="6526.A0A2C9M0Q6"/>
<dbReference type="Pfam" id="PF14969">
    <property type="entry name" value="DUF4508"/>
    <property type="match status" value="1"/>
</dbReference>
<dbReference type="EnsemblMetazoa" id="BGLB037048-RA">
    <property type="protein sequence ID" value="BGLB037048-PA"/>
    <property type="gene ID" value="BGLB037048"/>
</dbReference>
<keyword evidence="3" id="KW-1185">Reference proteome</keyword>
<name>A0A2C9M0Q6_BIOGL</name>
<evidence type="ECO:0000313" key="3">
    <source>
        <dbReference type="Proteomes" id="UP001165740"/>
    </source>
</evidence>
<dbReference type="InterPro" id="IPR028019">
    <property type="entry name" value="DUF4508"/>
</dbReference>
<dbReference type="VEuPathDB" id="VectorBase:BGLAX_051695"/>
<dbReference type="AlphaFoldDB" id="A0A2C9M0Q6"/>